<dbReference type="EMBL" id="LGCM01000021">
    <property type="protein sequence ID" value="KPL86895.1"/>
    <property type="molecule type" value="Genomic_DNA"/>
</dbReference>
<sequence length="477" mass="53256">MTTEKITIEPVTRIEGHAKITIRMNDDGTVNHAYFHVNEFRGFEKFCEGRMVFEMPYITPRICGICPVSHHLAAAKTGDEVLGCPPPRTATLLRDLMHMGQIIQSHGMHFFELAGPDLILGFDADPAVRNVVGLLQADPALTLKAINLRKFGQDIIFRVGGRRIHPTFAVPGGVNKALSVEDRNGILAGLDEAVATTQLGISIMKGWAEKNREDIEKFAVLKTGYFGMVTPGNGLELYDGQIRLLDQKGQQLEHFDGRNYLDYIAEHVESWSYLKFPYYKKMGWPNGVYRVGPLGRLNAADTIETPLAGEEMKIWKSLNGGLPVENTLYYHYARLIETLFALERVRILLDDPDLLGKDILNTRHDFRGEGVGVIEAPRGTLFHHYWANETGQITKVNLIVATGHNNWAMSESVDSVAKTYINGNPIREGLLNRVEAAIRAHDPCLSCSTHAVGQMPMEIEILDPEGQLIQTLSRNMD</sequence>
<dbReference type="InterPro" id="IPR001501">
    <property type="entry name" value="Ni-dep_hyd_lsu"/>
</dbReference>
<evidence type="ECO:0000256" key="1">
    <source>
        <dbReference type="ARBA" id="ARBA00001967"/>
    </source>
</evidence>
<proteinExistence type="inferred from homology"/>
<comment type="caution">
    <text evidence="7">The sequence shown here is derived from an EMBL/GenBank/DDBJ whole genome shotgun (WGS) entry which is preliminary data.</text>
</comment>
<comment type="cofactor">
    <cofactor evidence="6">
        <name>Fe cation</name>
        <dbReference type="ChEBI" id="CHEBI:24875"/>
    </cofactor>
</comment>
<dbReference type="AlphaFoldDB" id="A0A0P6YNT7"/>
<feature type="binding site" evidence="6">
    <location>
        <position position="447"/>
    </location>
    <ligand>
        <name>Fe cation</name>
        <dbReference type="ChEBI" id="CHEBI:24875"/>
    </ligand>
</feature>
<evidence type="ECO:0000256" key="4">
    <source>
        <dbReference type="ARBA" id="ARBA00022723"/>
    </source>
</evidence>
<dbReference type="PANTHER" id="PTHR43600:SF2">
    <property type="entry name" value="F420-NON-REDUCING HYDROGENASE VHU SUBUNIT A"/>
    <property type="match status" value="1"/>
</dbReference>
<reference evidence="7 8" key="1">
    <citation type="submission" date="2015-07" db="EMBL/GenBank/DDBJ databases">
        <title>Genome sequence of Levilinea saccharolytica DSM 16555.</title>
        <authorList>
            <person name="Hemp J."/>
            <person name="Ward L.M."/>
            <person name="Pace L.A."/>
            <person name="Fischer W.W."/>
        </authorList>
    </citation>
    <scope>NUCLEOTIDE SEQUENCE [LARGE SCALE GENOMIC DNA]</scope>
    <source>
        <strain evidence="7 8">KIBI-1</strain>
    </source>
</reference>
<dbReference type="Proteomes" id="UP000050501">
    <property type="component" value="Unassembled WGS sequence"/>
</dbReference>
<evidence type="ECO:0000313" key="7">
    <source>
        <dbReference type="EMBL" id="KPL86895.1"/>
    </source>
</evidence>
<accession>A0A0P6YNT7</accession>
<comment type="similarity">
    <text evidence="2">Belongs to the [NiFe]/[NiFeSe] hydrogenase large subunit family.</text>
</comment>
<feature type="binding site" evidence="6">
    <location>
        <position position="450"/>
    </location>
    <ligand>
        <name>Mg(2+)</name>
        <dbReference type="ChEBI" id="CHEBI:18420"/>
    </ligand>
</feature>
<keyword evidence="6" id="KW-0408">Iron</keyword>
<feature type="binding site" evidence="6">
    <location>
        <position position="66"/>
    </location>
    <ligand>
        <name>Ni(2+)</name>
        <dbReference type="ChEBI" id="CHEBI:49786"/>
    </ligand>
</feature>
<dbReference type="PATRIC" id="fig|229921.5.peg.1876"/>
<keyword evidence="5" id="KW-0560">Oxidoreductase</keyword>
<dbReference type="GO" id="GO:0008901">
    <property type="term" value="F:ferredoxin hydrogenase activity"/>
    <property type="evidence" value="ECO:0007669"/>
    <property type="project" value="InterPro"/>
</dbReference>
<keyword evidence="8" id="KW-1185">Reference proteome</keyword>
<organism evidence="7 8">
    <name type="scientific">Levilinea saccharolytica</name>
    <dbReference type="NCBI Taxonomy" id="229921"/>
    <lineage>
        <taxon>Bacteria</taxon>
        <taxon>Bacillati</taxon>
        <taxon>Chloroflexota</taxon>
        <taxon>Anaerolineae</taxon>
        <taxon>Anaerolineales</taxon>
        <taxon>Anaerolineaceae</taxon>
        <taxon>Levilinea</taxon>
    </lineage>
</organism>
<dbReference type="Pfam" id="PF00374">
    <property type="entry name" value="NiFeSe_Hases"/>
    <property type="match status" value="2"/>
</dbReference>
<gene>
    <name evidence="7" type="ORF">ADN01_05460</name>
</gene>
<dbReference type="InterPro" id="IPR018194">
    <property type="entry name" value="Ni-dep_hyd_lsu_Ni_BS"/>
</dbReference>
<dbReference type="STRING" id="229921.ADN01_05460"/>
<feature type="binding site" evidence="6">
    <location>
        <position position="398"/>
    </location>
    <ligand>
        <name>Mg(2+)</name>
        <dbReference type="ChEBI" id="CHEBI:18420"/>
    </ligand>
</feature>
<feature type="binding site" evidence="6">
    <location>
        <position position="444"/>
    </location>
    <ligand>
        <name>Ni(2+)</name>
        <dbReference type="ChEBI" id="CHEBI:49786"/>
    </ligand>
</feature>
<dbReference type="Gene3D" id="1.10.645.10">
    <property type="entry name" value="Cytochrome-c3 Hydrogenase, chain B"/>
    <property type="match status" value="1"/>
</dbReference>
<feature type="binding site" evidence="6">
    <location>
        <position position="66"/>
    </location>
    <ligand>
        <name>Fe cation</name>
        <dbReference type="ChEBI" id="CHEBI:24875"/>
    </ligand>
</feature>
<dbReference type="GO" id="GO:0016151">
    <property type="term" value="F:nickel cation binding"/>
    <property type="evidence" value="ECO:0007669"/>
    <property type="project" value="InterPro"/>
</dbReference>
<comment type="cofactor">
    <cofactor evidence="1 6">
        <name>Ni(2+)</name>
        <dbReference type="ChEBI" id="CHEBI:49786"/>
    </cofactor>
</comment>
<evidence type="ECO:0000256" key="3">
    <source>
        <dbReference type="ARBA" id="ARBA00022596"/>
    </source>
</evidence>
<evidence type="ECO:0000256" key="5">
    <source>
        <dbReference type="ARBA" id="ARBA00023002"/>
    </source>
</evidence>
<evidence type="ECO:0000256" key="2">
    <source>
        <dbReference type="ARBA" id="ARBA00009292"/>
    </source>
</evidence>
<keyword evidence="6" id="KW-0460">Magnesium</keyword>
<evidence type="ECO:0000256" key="6">
    <source>
        <dbReference type="PIRSR" id="PIRSR601501-1"/>
    </source>
</evidence>
<keyword evidence="4 6" id="KW-0479">Metal-binding</keyword>
<dbReference type="OrthoDB" id="9761717at2"/>
<name>A0A0P6YNT7_9CHLR</name>
<feature type="binding site" evidence="6">
    <location>
        <position position="63"/>
    </location>
    <ligand>
        <name>Ni(2+)</name>
        <dbReference type="ChEBI" id="CHEBI:49786"/>
    </ligand>
</feature>
<dbReference type="RefSeq" id="WP_062418196.1">
    <property type="nucleotide sequence ID" value="NZ_DF967974.1"/>
</dbReference>
<protein>
    <submittedName>
        <fullName evidence="7">NADP oxidoreductase</fullName>
    </submittedName>
</protein>
<evidence type="ECO:0000313" key="8">
    <source>
        <dbReference type="Proteomes" id="UP000050501"/>
    </source>
</evidence>
<dbReference type="PANTHER" id="PTHR43600">
    <property type="entry name" value="COENZYME F420 HYDROGENASE, SUBUNIT ALPHA"/>
    <property type="match status" value="1"/>
</dbReference>
<keyword evidence="3 6" id="KW-0533">Nickel</keyword>
<dbReference type="InterPro" id="IPR029014">
    <property type="entry name" value="NiFe-Hase_large"/>
</dbReference>
<dbReference type="PROSITE" id="PS00507">
    <property type="entry name" value="NI_HGENASE_L_1"/>
    <property type="match status" value="1"/>
</dbReference>
<dbReference type="SUPFAM" id="SSF56762">
    <property type="entry name" value="HydB/Nqo4-like"/>
    <property type="match status" value="1"/>
</dbReference>
<feature type="binding site" evidence="6">
    <location>
        <position position="44"/>
    </location>
    <ligand>
        <name>Mg(2+)</name>
        <dbReference type="ChEBI" id="CHEBI:18420"/>
    </ligand>
</feature>